<evidence type="ECO:0000256" key="1">
    <source>
        <dbReference type="SAM" id="MobiDB-lite"/>
    </source>
</evidence>
<evidence type="ECO:0000313" key="3">
    <source>
        <dbReference type="Proteomes" id="UP000305948"/>
    </source>
</evidence>
<dbReference type="Proteomes" id="UP000305948">
    <property type="component" value="Unassembled WGS sequence"/>
</dbReference>
<sequence>MRRAVEPVTAVGPSRTRSPTSSAGLLNSVAGLAMGSVGNSMRTRVLIPDLQKPDHSGAIWRLADKMVQIIVYRTPGSHDRVAVTPAGPVNQSSESPVSTGPSIPKTCSQAVRMPQSAVFWNRCLPAHWPSAIGVCKVLGAVLKLQPEYMTRPSDRAK</sequence>
<organism evidence="2 3">
    <name type="scientific">Heliocybe sulcata</name>
    <dbReference type="NCBI Taxonomy" id="5364"/>
    <lineage>
        <taxon>Eukaryota</taxon>
        <taxon>Fungi</taxon>
        <taxon>Dikarya</taxon>
        <taxon>Basidiomycota</taxon>
        <taxon>Agaricomycotina</taxon>
        <taxon>Agaricomycetes</taxon>
        <taxon>Gloeophyllales</taxon>
        <taxon>Gloeophyllaceae</taxon>
        <taxon>Heliocybe</taxon>
    </lineage>
</organism>
<evidence type="ECO:0000313" key="2">
    <source>
        <dbReference type="EMBL" id="TFK46396.1"/>
    </source>
</evidence>
<proteinExistence type="predicted"/>
<name>A0A5C3MPV0_9AGAM</name>
<dbReference type="EMBL" id="ML213530">
    <property type="protein sequence ID" value="TFK46396.1"/>
    <property type="molecule type" value="Genomic_DNA"/>
</dbReference>
<protein>
    <submittedName>
        <fullName evidence="2">Uncharacterized protein</fullName>
    </submittedName>
</protein>
<feature type="region of interest" description="Disordered" evidence="1">
    <location>
        <begin position="1"/>
        <end position="23"/>
    </location>
</feature>
<keyword evidence="3" id="KW-1185">Reference proteome</keyword>
<dbReference type="AlphaFoldDB" id="A0A5C3MPV0"/>
<reference evidence="2 3" key="1">
    <citation type="journal article" date="2019" name="Nat. Ecol. Evol.">
        <title>Megaphylogeny resolves global patterns of mushroom evolution.</title>
        <authorList>
            <person name="Varga T."/>
            <person name="Krizsan K."/>
            <person name="Foldi C."/>
            <person name="Dima B."/>
            <person name="Sanchez-Garcia M."/>
            <person name="Sanchez-Ramirez S."/>
            <person name="Szollosi G.J."/>
            <person name="Szarkandi J.G."/>
            <person name="Papp V."/>
            <person name="Albert L."/>
            <person name="Andreopoulos W."/>
            <person name="Angelini C."/>
            <person name="Antonin V."/>
            <person name="Barry K.W."/>
            <person name="Bougher N.L."/>
            <person name="Buchanan P."/>
            <person name="Buyck B."/>
            <person name="Bense V."/>
            <person name="Catcheside P."/>
            <person name="Chovatia M."/>
            <person name="Cooper J."/>
            <person name="Damon W."/>
            <person name="Desjardin D."/>
            <person name="Finy P."/>
            <person name="Geml J."/>
            <person name="Haridas S."/>
            <person name="Hughes K."/>
            <person name="Justo A."/>
            <person name="Karasinski D."/>
            <person name="Kautmanova I."/>
            <person name="Kiss B."/>
            <person name="Kocsube S."/>
            <person name="Kotiranta H."/>
            <person name="LaButti K.M."/>
            <person name="Lechner B.E."/>
            <person name="Liimatainen K."/>
            <person name="Lipzen A."/>
            <person name="Lukacs Z."/>
            <person name="Mihaltcheva S."/>
            <person name="Morgado L.N."/>
            <person name="Niskanen T."/>
            <person name="Noordeloos M.E."/>
            <person name="Ohm R.A."/>
            <person name="Ortiz-Santana B."/>
            <person name="Ovrebo C."/>
            <person name="Racz N."/>
            <person name="Riley R."/>
            <person name="Savchenko A."/>
            <person name="Shiryaev A."/>
            <person name="Soop K."/>
            <person name="Spirin V."/>
            <person name="Szebenyi C."/>
            <person name="Tomsovsky M."/>
            <person name="Tulloss R.E."/>
            <person name="Uehling J."/>
            <person name="Grigoriev I.V."/>
            <person name="Vagvolgyi C."/>
            <person name="Papp T."/>
            <person name="Martin F.M."/>
            <person name="Miettinen O."/>
            <person name="Hibbett D.S."/>
            <person name="Nagy L.G."/>
        </authorList>
    </citation>
    <scope>NUCLEOTIDE SEQUENCE [LARGE SCALE GENOMIC DNA]</scope>
    <source>
        <strain evidence="2 3">OMC1185</strain>
    </source>
</reference>
<accession>A0A5C3MPV0</accession>
<gene>
    <name evidence="2" type="ORF">OE88DRAFT_1667747</name>
</gene>